<dbReference type="Proteomes" id="UP000261284">
    <property type="component" value="Unassembled WGS sequence"/>
</dbReference>
<evidence type="ECO:0000313" key="3">
    <source>
        <dbReference type="Proteomes" id="UP000261284"/>
    </source>
</evidence>
<sequence>MLLIEDLEGAAQSLYPLRELQSKNKLTKRVVVKDRTGQTQTIDVTVEGPVCVAGCTTKESIYEDNANRSILIYLDDSKEQDARIMQRQKQQSAGTIDYRQENSIKALLQNCQRMLEPVQVRNPYALQLQIPAEVFKVRRAHAQDLQFIEAVTFYHQYQRVKRTDKQTGEQYIETSFEDVAAANELMKVVLLRKSDELNHATRHYLELVKGYLQQQSKASFTTKEIRSAYKLHPSNQKRYMLQLLQTGYIQKVQNEAGIVYEVVSHEEYLSLQDRVKQVLDSALERLKVQGLPIVQQGSEPSKTTTDKGYSEKFKSSSKQA</sequence>
<accession>A0A3E1NJD7</accession>
<keyword evidence="3" id="KW-1185">Reference proteome</keyword>
<dbReference type="EMBL" id="QTJU01000003">
    <property type="protein sequence ID" value="RFM27934.1"/>
    <property type="molecule type" value="Genomic_DNA"/>
</dbReference>
<protein>
    <recommendedName>
        <fullName evidence="4">DUF3987 domain-containing protein</fullName>
    </recommendedName>
</protein>
<organism evidence="2 3">
    <name type="scientific">Deminuibacter soli</name>
    <dbReference type="NCBI Taxonomy" id="2291815"/>
    <lineage>
        <taxon>Bacteria</taxon>
        <taxon>Pseudomonadati</taxon>
        <taxon>Bacteroidota</taxon>
        <taxon>Chitinophagia</taxon>
        <taxon>Chitinophagales</taxon>
        <taxon>Chitinophagaceae</taxon>
        <taxon>Deminuibacter</taxon>
    </lineage>
</organism>
<dbReference type="AlphaFoldDB" id="A0A3E1NJD7"/>
<proteinExistence type="predicted"/>
<name>A0A3E1NJD7_9BACT</name>
<reference evidence="2 3" key="1">
    <citation type="submission" date="2018-08" db="EMBL/GenBank/DDBJ databases">
        <title>Chitinophagaceae sp. K23C18032701, a novel bacterium isolated from forest soil.</title>
        <authorList>
            <person name="Wang C."/>
        </authorList>
    </citation>
    <scope>NUCLEOTIDE SEQUENCE [LARGE SCALE GENOMIC DNA]</scope>
    <source>
        <strain evidence="2 3">K23C18032701</strain>
    </source>
</reference>
<evidence type="ECO:0000256" key="1">
    <source>
        <dbReference type="SAM" id="MobiDB-lite"/>
    </source>
</evidence>
<evidence type="ECO:0000313" key="2">
    <source>
        <dbReference type="EMBL" id="RFM27934.1"/>
    </source>
</evidence>
<evidence type="ECO:0008006" key="4">
    <source>
        <dbReference type="Google" id="ProtNLM"/>
    </source>
</evidence>
<comment type="caution">
    <text evidence="2">The sequence shown here is derived from an EMBL/GenBank/DDBJ whole genome shotgun (WGS) entry which is preliminary data.</text>
</comment>
<feature type="compositionally biased region" description="Basic and acidic residues" evidence="1">
    <location>
        <begin position="304"/>
        <end position="314"/>
    </location>
</feature>
<feature type="region of interest" description="Disordered" evidence="1">
    <location>
        <begin position="294"/>
        <end position="320"/>
    </location>
</feature>
<gene>
    <name evidence="2" type="ORF">DXN05_10325</name>
</gene>